<dbReference type="InterPro" id="IPR013786">
    <property type="entry name" value="AcylCoA_DH/ox_N"/>
</dbReference>
<dbReference type="Gene3D" id="2.40.110.10">
    <property type="entry name" value="Butyryl-CoA Dehydrogenase, subunit A, domain 2"/>
    <property type="match status" value="1"/>
</dbReference>
<dbReference type="SUPFAM" id="SSF56645">
    <property type="entry name" value="Acyl-CoA dehydrogenase NM domain-like"/>
    <property type="match status" value="1"/>
</dbReference>
<evidence type="ECO:0000259" key="3">
    <source>
        <dbReference type="Pfam" id="PF02770"/>
    </source>
</evidence>
<name>A0A4V2WPC9_9BACL</name>
<dbReference type="RefSeq" id="WP_132417261.1">
    <property type="nucleotide sequence ID" value="NZ_SKFG01000004.1"/>
</dbReference>
<dbReference type="InterPro" id="IPR006091">
    <property type="entry name" value="Acyl-CoA_Oxase/DH_mid-dom"/>
</dbReference>
<dbReference type="PANTHER" id="PTHR43884">
    <property type="entry name" value="ACYL-COA DEHYDROGENASE"/>
    <property type="match status" value="1"/>
</dbReference>
<dbReference type="AlphaFoldDB" id="A0A4V2WPC9"/>
<dbReference type="InterPro" id="IPR013107">
    <property type="entry name" value="Acyl-CoA_DH_C"/>
</dbReference>
<evidence type="ECO:0000259" key="4">
    <source>
        <dbReference type="Pfam" id="PF02771"/>
    </source>
</evidence>
<proteinExistence type="predicted"/>
<accession>A0A4V2WPC9</accession>
<dbReference type="Pfam" id="PF02771">
    <property type="entry name" value="Acyl-CoA_dh_N"/>
    <property type="match status" value="1"/>
</dbReference>
<dbReference type="SUPFAM" id="SSF47203">
    <property type="entry name" value="Acyl-CoA dehydrogenase C-terminal domain-like"/>
    <property type="match status" value="1"/>
</dbReference>
<dbReference type="GO" id="GO:0003995">
    <property type="term" value="F:acyl-CoA dehydrogenase activity"/>
    <property type="evidence" value="ECO:0007669"/>
    <property type="project" value="TreeGrafter"/>
</dbReference>
<dbReference type="CDD" id="cd00567">
    <property type="entry name" value="ACAD"/>
    <property type="match status" value="1"/>
</dbReference>
<reference evidence="6 7" key="1">
    <citation type="submission" date="2019-03" db="EMBL/GenBank/DDBJ databases">
        <authorList>
            <person name="Kim M.K.M."/>
        </authorList>
    </citation>
    <scope>NUCLEOTIDE SEQUENCE [LARGE SCALE GENOMIC DNA]</scope>
    <source>
        <strain evidence="6 7">18JY21-1</strain>
    </source>
</reference>
<dbReference type="OrthoDB" id="9785203at2"/>
<sequence>MQHVSTKPDRLAKWLDITGELADKFALGAEEIDRAGRFPHENFQLLKDAGYLALTVPRIYGGEEISLYELVILQERLAQGDAATALAIGWHLSVMMDLAIMRPWDEAIFAEVCRGVVEDKKLLNRAASEAATGSPTRGGRPQTTAYKVNGGWELCGRKTFTTLSKALDYIIVSAVIDGTDDVVYFLVPGSATGISFDETWDTLGMRGTASHDMILDHVFVPEEANLHEPARNGGKQKHAGWLLHIPACYLGIATAARNYALQYASSYSPNSGSGPIANQPNTRSLIGQMELEWLTARNLLHAVAKRFDEDRDDPALAGDLAAVKHVVTNHAISIVDRAMRIAGGQSLYRKHPLERYYRDVRAGLHNPPMDDMTIGLLANLALKPYSAE</sequence>
<evidence type="ECO:0000313" key="6">
    <source>
        <dbReference type="EMBL" id="TCZ78812.1"/>
    </source>
</evidence>
<dbReference type="Pfam" id="PF08028">
    <property type="entry name" value="Acyl-CoA_dh_2"/>
    <property type="match status" value="1"/>
</dbReference>
<dbReference type="Gene3D" id="1.20.140.10">
    <property type="entry name" value="Butyryl-CoA Dehydrogenase, subunit A, domain 3"/>
    <property type="match status" value="1"/>
</dbReference>
<protein>
    <submittedName>
        <fullName evidence="6">Acyl-CoA dehydrogenase</fullName>
    </submittedName>
</protein>
<dbReference type="EMBL" id="SKFG01000004">
    <property type="protein sequence ID" value="TCZ78812.1"/>
    <property type="molecule type" value="Genomic_DNA"/>
</dbReference>
<keyword evidence="2" id="KW-0560">Oxidoreductase</keyword>
<evidence type="ECO:0000259" key="5">
    <source>
        <dbReference type="Pfam" id="PF08028"/>
    </source>
</evidence>
<dbReference type="Proteomes" id="UP000295418">
    <property type="component" value="Unassembled WGS sequence"/>
</dbReference>
<dbReference type="Pfam" id="PF02770">
    <property type="entry name" value="Acyl-CoA_dh_M"/>
    <property type="match status" value="1"/>
</dbReference>
<dbReference type="Gene3D" id="1.10.540.10">
    <property type="entry name" value="Acyl-CoA dehydrogenase/oxidase, N-terminal domain"/>
    <property type="match status" value="1"/>
</dbReference>
<dbReference type="InterPro" id="IPR037069">
    <property type="entry name" value="AcylCoA_DH/ox_N_sf"/>
</dbReference>
<dbReference type="PIRSF" id="PIRSF016578">
    <property type="entry name" value="HsaA"/>
    <property type="match status" value="1"/>
</dbReference>
<dbReference type="PANTHER" id="PTHR43884:SF25">
    <property type="entry name" value="ACYL-COA DEHYDROGENASE YDBM-RELATED"/>
    <property type="match status" value="1"/>
</dbReference>
<keyword evidence="1" id="KW-0285">Flavoprotein</keyword>
<evidence type="ECO:0000256" key="1">
    <source>
        <dbReference type="ARBA" id="ARBA00022630"/>
    </source>
</evidence>
<dbReference type="GO" id="GO:0050660">
    <property type="term" value="F:flavin adenine dinucleotide binding"/>
    <property type="evidence" value="ECO:0007669"/>
    <property type="project" value="InterPro"/>
</dbReference>
<feature type="domain" description="Acyl-CoA dehydrogenase/oxidase N-terminal" evidence="4">
    <location>
        <begin position="23"/>
        <end position="101"/>
    </location>
</feature>
<dbReference type="InterPro" id="IPR046373">
    <property type="entry name" value="Acyl-CoA_Oxase/DH_mid-dom_sf"/>
</dbReference>
<dbReference type="InterPro" id="IPR036250">
    <property type="entry name" value="AcylCo_DH-like_C"/>
</dbReference>
<dbReference type="InterPro" id="IPR009100">
    <property type="entry name" value="AcylCoA_DH/oxidase_NM_dom_sf"/>
</dbReference>
<keyword evidence="7" id="KW-1185">Reference proteome</keyword>
<feature type="domain" description="Acyl-CoA oxidase/dehydrogenase middle" evidence="3">
    <location>
        <begin position="126"/>
        <end position="218"/>
    </location>
</feature>
<gene>
    <name evidence="6" type="ORF">E0485_06970</name>
</gene>
<comment type="caution">
    <text evidence="6">The sequence shown here is derived from an EMBL/GenBank/DDBJ whole genome shotgun (WGS) entry which is preliminary data.</text>
</comment>
<feature type="domain" description="Acyl-CoA dehydrogenase C-terminal" evidence="5">
    <location>
        <begin position="246"/>
        <end position="363"/>
    </location>
</feature>
<evidence type="ECO:0000313" key="7">
    <source>
        <dbReference type="Proteomes" id="UP000295418"/>
    </source>
</evidence>
<organism evidence="6 7">
    <name type="scientific">Paenibacillus albiflavus</name>
    <dbReference type="NCBI Taxonomy" id="2545760"/>
    <lineage>
        <taxon>Bacteria</taxon>
        <taxon>Bacillati</taxon>
        <taxon>Bacillota</taxon>
        <taxon>Bacilli</taxon>
        <taxon>Bacillales</taxon>
        <taxon>Paenibacillaceae</taxon>
        <taxon>Paenibacillus</taxon>
    </lineage>
</organism>
<evidence type="ECO:0000256" key="2">
    <source>
        <dbReference type="ARBA" id="ARBA00023002"/>
    </source>
</evidence>